<feature type="domain" description="Sulfatase-modifying factor enzyme-like" evidence="1">
    <location>
        <begin position="1"/>
        <end position="284"/>
    </location>
</feature>
<reference evidence="2 3" key="1">
    <citation type="submission" date="2018-04" db="EMBL/GenBank/DDBJ databases">
        <title>Aerococcus urinae genomes.</title>
        <authorList>
            <person name="Hilt E."/>
            <person name="Gilbert N.M."/>
            <person name="Thomas-White K."/>
            <person name="Putonti C."/>
            <person name="Lewis A.L."/>
            <person name="Visck K.L."/>
            <person name="Wolfe A.J."/>
        </authorList>
    </citation>
    <scope>NUCLEOTIDE SEQUENCE [LARGE SCALE GENOMIC DNA]</scope>
    <source>
        <strain evidence="2 3">UMB7480</strain>
    </source>
</reference>
<dbReference type="PANTHER" id="PTHR23150:SF19">
    <property type="entry name" value="FORMYLGLYCINE-GENERATING ENZYME"/>
    <property type="match status" value="1"/>
</dbReference>
<dbReference type="EMBL" id="QMHM01000004">
    <property type="protein sequence ID" value="RAV80567.1"/>
    <property type="molecule type" value="Genomic_DNA"/>
</dbReference>
<dbReference type="PANTHER" id="PTHR23150">
    <property type="entry name" value="SULFATASE MODIFYING FACTOR 1, 2"/>
    <property type="match status" value="1"/>
</dbReference>
<dbReference type="AlphaFoldDB" id="A0A2I1L6B2"/>
<comment type="caution">
    <text evidence="2">The sequence shown here is derived from an EMBL/GenBank/DDBJ whole genome shotgun (WGS) entry which is preliminary data.</text>
</comment>
<organism evidence="2 3">
    <name type="scientific">Aerococcus urinae</name>
    <dbReference type="NCBI Taxonomy" id="1376"/>
    <lineage>
        <taxon>Bacteria</taxon>
        <taxon>Bacillati</taxon>
        <taxon>Bacillota</taxon>
        <taxon>Bacilli</taxon>
        <taxon>Lactobacillales</taxon>
        <taxon>Aerococcaceae</taxon>
        <taxon>Aerococcus</taxon>
    </lineage>
</organism>
<evidence type="ECO:0000313" key="3">
    <source>
        <dbReference type="Proteomes" id="UP000251923"/>
    </source>
</evidence>
<dbReference type="Pfam" id="PF03781">
    <property type="entry name" value="FGE-sulfatase"/>
    <property type="match status" value="1"/>
</dbReference>
<proteinExistence type="predicted"/>
<dbReference type="RefSeq" id="WP_070598355.1">
    <property type="nucleotide sequence ID" value="NZ_JASODG010000002.1"/>
</dbReference>
<name>A0A2I1L6B2_9LACT</name>
<dbReference type="GO" id="GO:0120147">
    <property type="term" value="F:formylglycine-generating oxidase activity"/>
    <property type="evidence" value="ECO:0007669"/>
    <property type="project" value="TreeGrafter"/>
</dbReference>
<dbReference type="InterPro" id="IPR042095">
    <property type="entry name" value="SUMF_sf"/>
</dbReference>
<sequence length="286" mass="32580">MISIDEGFYRIGTDDKNIGLATDVETPNIYYYSNSFQISKYTVTNLEFSKFVDSTGYTTIAEKKGYSYVFHSLCSEDQKNKAVHIKDLPWWLEIKGAYWKSPEGEDSNIEKRMDHPVVHISLEDAIAYCIWAGERLPTEAEWEIAAKGGTNYDKYPWGNDITLNGKYMCNVWQGDFPVYNSLADGYLGTAPVNTYPSNQFGLYQMIGNVWELCCNPPKIDLNEFNSVTSEQFWNTCVEKGFDYCAMKGGSFLCHPSYCNRNRIAGRNGVRKDTTSSNLGFRTVKSY</sequence>
<dbReference type="InterPro" id="IPR005532">
    <property type="entry name" value="SUMF_dom"/>
</dbReference>
<dbReference type="Proteomes" id="UP000251923">
    <property type="component" value="Unassembled WGS sequence"/>
</dbReference>
<dbReference type="InterPro" id="IPR016187">
    <property type="entry name" value="CTDL_fold"/>
</dbReference>
<gene>
    <name evidence="2" type="ORF">DBT54_02710</name>
</gene>
<protein>
    <submittedName>
        <fullName evidence="2">Formylglycine-generating enzyme family protein</fullName>
    </submittedName>
</protein>
<dbReference type="Gene3D" id="3.90.1580.10">
    <property type="entry name" value="paralog of FGE (formylglycine-generating enzyme)"/>
    <property type="match status" value="1"/>
</dbReference>
<evidence type="ECO:0000259" key="1">
    <source>
        <dbReference type="Pfam" id="PF03781"/>
    </source>
</evidence>
<dbReference type="SUPFAM" id="SSF56436">
    <property type="entry name" value="C-type lectin-like"/>
    <property type="match status" value="1"/>
</dbReference>
<evidence type="ECO:0000313" key="2">
    <source>
        <dbReference type="EMBL" id="RAV80567.1"/>
    </source>
</evidence>
<dbReference type="InterPro" id="IPR051043">
    <property type="entry name" value="Sulfatase_Mod_Factor_Kinase"/>
</dbReference>
<accession>A0A2I1L6B2</accession>